<dbReference type="AlphaFoldDB" id="A0A125NUI0"/>
<keyword evidence="1" id="KW-0812">Transmembrane</keyword>
<keyword evidence="1" id="KW-0472">Membrane</keyword>
<reference evidence="3 4" key="1">
    <citation type="submission" date="2015-10" db="EMBL/GenBank/DDBJ databases">
        <title>Transcriptomic analysis of a linuron degrading triple-species bacterial consortium.</title>
        <authorList>
            <person name="Albers P."/>
        </authorList>
    </citation>
    <scope>NUCLEOTIDE SEQUENCE [LARGE SCALE GENOMIC DNA]</scope>
    <source>
        <strain evidence="3 4">WDL6</strain>
    </source>
</reference>
<dbReference type="RefSeq" id="WP_068462651.1">
    <property type="nucleotide sequence ID" value="NZ_LMTR01000072.1"/>
</dbReference>
<dbReference type="EMBL" id="LMTR01000072">
    <property type="protein sequence ID" value="KWT66700.1"/>
    <property type="molecule type" value="Genomic_DNA"/>
</dbReference>
<gene>
    <name evidence="3" type="ORF">APY04_2331</name>
</gene>
<comment type="caution">
    <text evidence="3">The sequence shown here is derived from an EMBL/GenBank/DDBJ whole genome shotgun (WGS) entry which is preliminary data.</text>
</comment>
<name>A0A125NUI0_HYPSL</name>
<feature type="chain" id="PRO_5007178215" evidence="2">
    <location>
        <begin position="28"/>
        <end position="598"/>
    </location>
</feature>
<evidence type="ECO:0000313" key="3">
    <source>
        <dbReference type="EMBL" id="KWT66700.1"/>
    </source>
</evidence>
<evidence type="ECO:0000313" key="4">
    <source>
        <dbReference type="Proteomes" id="UP000059074"/>
    </source>
</evidence>
<organism evidence="3 4">
    <name type="scientific">Hyphomicrobium sulfonivorans</name>
    <dbReference type="NCBI Taxonomy" id="121290"/>
    <lineage>
        <taxon>Bacteria</taxon>
        <taxon>Pseudomonadati</taxon>
        <taxon>Pseudomonadota</taxon>
        <taxon>Alphaproteobacteria</taxon>
        <taxon>Hyphomicrobiales</taxon>
        <taxon>Hyphomicrobiaceae</taxon>
        <taxon>Hyphomicrobium</taxon>
    </lineage>
</organism>
<dbReference type="Proteomes" id="UP000059074">
    <property type="component" value="Unassembled WGS sequence"/>
</dbReference>
<proteinExistence type="predicted"/>
<evidence type="ECO:0000256" key="1">
    <source>
        <dbReference type="SAM" id="Phobius"/>
    </source>
</evidence>
<feature type="signal peptide" evidence="2">
    <location>
        <begin position="1"/>
        <end position="27"/>
    </location>
</feature>
<keyword evidence="4" id="KW-1185">Reference proteome</keyword>
<keyword evidence="2" id="KW-0732">Signal</keyword>
<protein>
    <submittedName>
        <fullName evidence="3">Uncharacterized protein</fullName>
    </submittedName>
</protein>
<sequence length="598" mass="64315">MLAHARRPLSLLLAIAIAAGPVAPAFADPLSRAEYEACQAQDEAAFRKTIQGISVRALKAGIAGVDYHAAVRDQWRRIGMDGIIDTRVDLAVEEVRQQTSWANLLQSLANQQKAQELATAVAERVYRSDAMKGALEQLAVGVGNEIGRQMEFASEDATEPALACLKAFVGARYGETAARAVVGDAGQGITVDPGKGAADISAGSVLKENSGGIAGAAVLLMRRQLANMAGRVGQRIVGAVLARLVAVVAGGVGLVLVAKDIWDLRNGVLPIIATEMKSPDIKAKVQEALADSFSEQISIHVQEIGAATADRIIEIWRDFRNAHAEALNLAERNPQFRTFLDSVPPARMARLDEVIALTLAAEGESGLLRRLDDGTLATAVKSLPDPAMEIARQVRSIDAGLKWSVLAGDQLPKVIALSLYRRTTPDQISQTDLRRLLSLNDQLAIVRLAGIGQADRDTLLQLNDTELTNLARGLTEHELTSLSHYLNGLKDAPRARVLRTVAADPTKIHALASKRVRTAIISSADQSAAVEMMLRTNAILDIDAISNDVRMTLDGRTRPILLWEKHPAIVAAFGFLLLVLLLLLRRLFFARPRKSAAA</sequence>
<accession>A0A125NUI0</accession>
<dbReference type="PATRIC" id="fig|121290.4.peg.1001"/>
<evidence type="ECO:0000256" key="2">
    <source>
        <dbReference type="SAM" id="SignalP"/>
    </source>
</evidence>
<feature type="transmembrane region" description="Helical" evidence="1">
    <location>
        <begin position="566"/>
        <end position="584"/>
    </location>
</feature>
<keyword evidence="1" id="KW-1133">Transmembrane helix</keyword>